<dbReference type="Pfam" id="PF10074">
    <property type="entry name" value="RovC_DNA-bd"/>
    <property type="match status" value="1"/>
</dbReference>
<feature type="domain" description="T6SS Transcription factor RovC-like DNA binding" evidence="1">
    <location>
        <begin position="60"/>
        <end position="167"/>
    </location>
</feature>
<evidence type="ECO:0000313" key="2">
    <source>
        <dbReference type="EMBL" id="SKB74904.1"/>
    </source>
</evidence>
<evidence type="ECO:0000259" key="1">
    <source>
        <dbReference type="Pfam" id="PF10074"/>
    </source>
</evidence>
<dbReference type="AlphaFoldDB" id="A0A1T5DT64"/>
<accession>A0A1T5DT64</accession>
<dbReference type="EMBL" id="FUYP01000016">
    <property type="protein sequence ID" value="SKB74904.1"/>
    <property type="molecule type" value="Genomic_DNA"/>
</dbReference>
<evidence type="ECO:0000313" key="3">
    <source>
        <dbReference type="Proteomes" id="UP000190044"/>
    </source>
</evidence>
<reference evidence="3" key="1">
    <citation type="submission" date="2017-02" db="EMBL/GenBank/DDBJ databases">
        <authorList>
            <person name="Varghese N."/>
            <person name="Submissions S."/>
        </authorList>
    </citation>
    <scope>NUCLEOTIDE SEQUENCE [LARGE SCALE GENOMIC DNA]</scope>
    <source>
        <strain evidence="3">R11H</strain>
    </source>
</reference>
<proteinExistence type="predicted"/>
<gene>
    <name evidence="2" type="ORF">SAMN06295937_101633</name>
</gene>
<organism evidence="2 3">
    <name type="scientific">Sphingopyxis flava</name>
    <dbReference type="NCBI Taxonomy" id="1507287"/>
    <lineage>
        <taxon>Bacteria</taxon>
        <taxon>Pseudomonadati</taxon>
        <taxon>Pseudomonadota</taxon>
        <taxon>Alphaproteobacteria</taxon>
        <taxon>Sphingomonadales</taxon>
        <taxon>Sphingomonadaceae</taxon>
        <taxon>Sphingopyxis</taxon>
    </lineage>
</organism>
<dbReference type="RefSeq" id="WP_245798740.1">
    <property type="nucleotide sequence ID" value="NZ_FUYP01000016.1"/>
</dbReference>
<dbReference type="InterPro" id="IPR018754">
    <property type="entry name" value="RovC-like_DNA-bd"/>
</dbReference>
<keyword evidence="3" id="KW-1185">Reference proteome</keyword>
<protein>
    <submittedName>
        <fullName evidence="2">Uncharacterized conserved protein</fullName>
    </submittedName>
</protein>
<dbReference type="Proteomes" id="UP000190044">
    <property type="component" value="Unassembled WGS sequence"/>
</dbReference>
<name>A0A1T5DT64_9SPHN</name>
<sequence>MAQPAPEGLAAARLAELVRGDRVASEVIGYREWHLVLRLAGRHYRVAVRYCEGNEEIAYVCPADAQGGIRLALAAALHRGLSGEGLVTPPAGIDPGPTERWRLVQWLRLLDGIAVGASARELAAALLTPDARHYSAAEWDASSERRRIARWQRGALAMRDGGYRALLAAG</sequence>